<dbReference type="GO" id="GO:0051536">
    <property type="term" value="F:iron-sulfur cluster binding"/>
    <property type="evidence" value="ECO:0007669"/>
    <property type="project" value="UniProtKB-KW"/>
</dbReference>
<comment type="subcellular location">
    <subcellularLocation>
        <location evidence="1">Mitochondrion</location>
    </subcellularLocation>
</comment>
<evidence type="ECO:0000256" key="4">
    <source>
        <dbReference type="ARBA" id="ARBA00023004"/>
    </source>
</evidence>
<dbReference type="GO" id="GO:0006412">
    <property type="term" value="P:translation"/>
    <property type="evidence" value="ECO:0007669"/>
    <property type="project" value="InterPro"/>
</dbReference>
<evidence type="ECO:0000256" key="2">
    <source>
        <dbReference type="ARBA" id="ARBA00022723"/>
    </source>
</evidence>
<dbReference type="Proteomes" id="UP000001950">
    <property type="component" value="Chromosome 1"/>
</dbReference>
<sequence length="541" mass="62448">MYCIIRRIHFGYFPGLRFQSSSFLNSSSYRNKNLHTYPGIRYDKIPNFHKEDSSDDNDLNDVSRLSIKTLPFPPSVKDKLFTLIKSISKKKDIDNIGSYISKKMASRTCVELPKILPSVLLDSNTPENKYLNQAKDLSNDSKFPHLYNLLNKGAVGPNEQAQINLSEAEDSRHKKSNINYSPQVSVAYTAHTYFGHYAVFLRIFHEINKRVENLKLSKIMFYNPGHGASLVYVSLFQNFSSANTIWDLKSSDILVVEPSQNLLKICQHLISDLINPRFQNDIYEITEHFDLIVLPYVLSNTLGHKSRTLLVKNLWNRLNVGGILVVAEPGTPTGFRMIHSLRELFISQLQDKSFHFIAPCPHEGICPLALTGKDWCHFSQRIYRIPHYIYKKGSISKSIDDEKFSYLVVGKYTGPRFLDYSTSACYKTFRSKYPKESLSISPAERSYFWPRIVMHPLKVGRRVLIDVCSSPNHFKRLIVPKNTPESSGYRYARDALWGDLWRFDQRVEKPVARGYTPPKVVDYLLNESAREQKVRTLEFYL</sequence>
<dbReference type="Pfam" id="PF09243">
    <property type="entry name" value="Rsm22"/>
    <property type="match status" value="1"/>
</dbReference>
<dbReference type="GO" id="GO:0008168">
    <property type="term" value="F:methyltransferase activity"/>
    <property type="evidence" value="ECO:0007669"/>
    <property type="project" value="InterPro"/>
</dbReference>
<dbReference type="GO" id="GO:0005763">
    <property type="term" value="C:mitochondrial small ribosomal subunit"/>
    <property type="evidence" value="ECO:0007669"/>
    <property type="project" value="TreeGrafter"/>
</dbReference>
<name>Q4UGG5_THEAN</name>
<dbReference type="eggNOG" id="KOG2539">
    <property type="taxonomic scope" value="Eukaryota"/>
</dbReference>
<evidence type="ECO:0008006" key="10">
    <source>
        <dbReference type="Google" id="ProtNLM"/>
    </source>
</evidence>
<evidence type="ECO:0000313" key="8">
    <source>
        <dbReference type="EMBL" id="CAI73824.1"/>
    </source>
</evidence>
<keyword evidence="5" id="KW-0411">Iron-sulfur</keyword>
<dbReference type="VEuPathDB" id="PiroplasmaDB:TA19485"/>
<keyword evidence="9" id="KW-1185">Reference proteome</keyword>
<evidence type="ECO:0000256" key="5">
    <source>
        <dbReference type="ARBA" id="ARBA00023014"/>
    </source>
</evidence>
<dbReference type="KEGG" id="tan:TA19485"/>
<dbReference type="InterPro" id="IPR029063">
    <property type="entry name" value="SAM-dependent_MTases_sf"/>
</dbReference>
<evidence type="ECO:0000256" key="1">
    <source>
        <dbReference type="ARBA" id="ARBA00004173"/>
    </source>
</evidence>
<dbReference type="RefSeq" id="XP_954501.1">
    <property type="nucleotide sequence ID" value="XM_949408.1"/>
</dbReference>
<dbReference type="SUPFAM" id="SSF53335">
    <property type="entry name" value="S-adenosyl-L-methionine-dependent methyltransferases"/>
    <property type="match status" value="1"/>
</dbReference>
<dbReference type="Gene3D" id="3.40.50.150">
    <property type="entry name" value="Vaccinia Virus protein VP39"/>
    <property type="match status" value="1"/>
</dbReference>
<evidence type="ECO:0000256" key="7">
    <source>
        <dbReference type="ARBA" id="ARBA00045681"/>
    </source>
</evidence>
<proteinExistence type="predicted"/>
<dbReference type="GO" id="GO:0003735">
    <property type="term" value="F:structural constituent of ribosome"/>
    <property type="evidence" value="ECO:0007669"/>
    <property type="project" value="TreeGrafter"/>
</dbReference>
<keyword evidence="4" id="KW-0408">Iron</keyword>
<evidence type="ECO:0000256" key="3">
    <source>
        <dbReference type="ARBA" id="ARBA00022946"/>
    </source>
</evidence>
<dbReference type="PANTHER" id="PTHR13184:SF5">
    <property type="entry name" value="METHYLTRANSFERASE-LIKE PROTEIN 17, MITOCHONDRIAL"/>
    <property type="match status" value="1"/>
</dbReference>
<dbReference type="AlphaFoldDB" id="Q4UGG5"/>
<keyword evidence="6" id="KW-0496">Mitochondrion</keyword>
<dbReference type="EMBL" id="CR940347">
    <property type="protein sequence ID" value="CAI73824.1"/>
    <property type="molecule type" value="Genomic_DNA"/>
</dbReference>
<dbReference type="FunCoup" id="Q4UGG5">
    <property type="interactions" value="287"/>
</dbReference>
<organism evidence="8 9">
    <name type="scientific">Theileria annulata</name>
    <dbReference type="NCBI Taxonomy" id="5874"/>
    <lineage>
        <taxon>Eukaryota</taxon>
        <taxon>Sar</taxon>
        <taxon>Alveolata</taxon>
        <taxon>Apicomplexa</taxon>
        <taxon>Aconoidasida</taxon>
        <taxon>Piroplasmida</taxon>
        <taxon>Theileriidae</taxon>
        <taxon>Theileria</taxon>
    </lineage>
</organism>
<evidence type="ECO:0000256" key="6">
    <source>
        <dbReference type="ARBA" id="ARBA00023128"/>
    </source>
</evidence>
<keyword evidence="2" id="KW-0479">Metal-binding</keyword>
<dbReference type="GO" id="GO:0046872">
    <property type="term" value="F:metal ion binding"/>
    <property type="evidence" value="ECO:0007669"/>
    <property type="project" value="UniProtKB-KW"/>
</dbReference>
<dbReference type="InterPro" id="IPR015324">
    <property type="entry name" value="Ribosomal_Rsm22-like"/>
</dbReference>
<dbReference type="InterPro" id="IPR052571">
    <property type="entry name" value="Mt_RNA_Methyltransferase"/>
</dbReference>
<dbReference type="PANTHER" id="PTHR13184">
    <property type="entry name" value="37S RIBOSOMAL PROTEIN S22"/>
    <property type="match status" value="1"/>
</dbReference>
<gene>
    <name evidence="8" type="ORF">TA19485</name>
</gene>
<reference evidence="8 9" key="1">
    <citation type="journal article" date="2005" name="Science">
        <title>Genome of the host-cell transforming parasite Theileria annulata compared with T. parva.</title>
        <authorList>
            <person name="Pain A."/>
            <person name="Renauld H."/>
            <person name="Berriman M."/>
            <person name="Murphy L."/>
            <person name="Yeats C.A."/>
            <person name="Weir W."/>
            <person name="Kerhornou A."/>
            <person name="Aslett M."/>
            <person name="Bishop R."/>
            <person name="Bouchier C."/>
            <person name="Cochet M."/>
            <person name="Coulson R.M.R."/>
            <person name="Cronin A."/>
            <person name="de Villiers E.P."/>
            <person name="Fraser A."/>
            <person name="Fosker N."/>
            <person name="Gardner M."/>
            <person name="Goble A."/>
            <person name="Griffiths-Jones S."/>
            <person name="Harris D.E."/>
            <person name="Katzer F."/>
            <person name="Larke N."/>
            <person name="Lord A."/>
            <person name="Maser P."/>
            <person name="McKellar S."/>
            <person name="Mooney P."/>
            <person name="Morton F."/>
            <person name="Nene V."/>
            <person name="O'Neil S."/>
            <person name="Price C."/>
            <person name="Quail M.A."/>
            <person name="Rabbinowitsch E."/>
            <person name="Rawlings N.D."/>
            <person name="Rutter S."/>
            <person name="Saunders D."/>
            <person name="Seeger K."/>
            <person name="Shah T."/>
            <person name="Squares R."/>
            <person name="Squares S."/>
            <person name="Tivey A."/>
            <person name="Walker A.R."/>
            <person name="Woodward J."/>
            <person name="Dobbelaere D.A.E."/>
            <person name="Langsley G."/>
            <person name="Rajandream M.A."/>
            <person name="McKeever D."/>
            <person name="Shiels B."/>
            <person name="Tait A."/>
            <person name="Barrell B.G."/>
            <person name="Hall N."/>
        </authorList>
    </citation>
    <scope>NUCLEOTIDE SEQUENCE [LARGE SCALE GENOMIC DNA]</scope>
    <source>
        <strain evidence="9">Ankara</strain>
    </source>
</reference>
<dbReference type="OrthoDB" id="421327at2759"/>
<evidence type="ECO:0000313" key="9">
    <source>
        <dbReference type="Proteomes" id="UP000001950"/>
    </source>
</evidence>
<protein>
    <recommendedName>
        <fullName evidence="10">Mitochondrial small ribosomal subunit Rsm22</fullName>
    </recommendedName>
</protein>
<dbReference type="InParanoid" id="Q4UGG5"/>
<dbReference type="GeneID" id="3863650"/>
<dbReference type="OMA" id="GFRMIHS"/>
<keyword evidence="3" id="KW-0809">Transit peptide</keyword>
<dbReference type="STRING" id="5874.Q4UGG5"/>
<comment type="function">
    <text evidence="7">Mitochondrial ribosome (mitoribosome) assembly factor. Binds at the interface of the head and body domains of the mitochondrial small ribosomal subunit (mt-SSU), occluding the mRNA channel and preventing compaction of the head domain towards the body. Probable inactive methyltransferase: retains the characteristic folding and ability to bind S-adenosyl-L-methionine, but it probably lost its methyltransferase activity.</text>
</comment>
<accession>Q4UGG5</accession>